<dbReference type="PANTHER" id="PTHR48226:SF1">
    <property type="entry name" value="WAS_WASL-INTERACTING PROTEIN FAMILY MEMBER 1"/>
    <property type="match status" value="1"/>
</dbReference>
<dbReference type="EMBL" id="KV918766">
    <property type="protein sequence ID" value="OSX81073.1"/>
    <property type="molecule type" value="Genomic_DNA"/>
</dbReference>
<feature type="compositionally biased region" description="Low complexity" evidence="1">
    <location>
        <begin position="1577"/>
        <end position="1587"/>
    </location>
</feature>
<evidence type="ECO:0008006" key="4">
    <source>
        <dbReference type="Google" id="ProtNLM"/>
    </source>
</evidence>
<feature type="compositionally biased region" description="Gly residues" evidence="1">
    <location>
        <begin position="1117"/>
        <end position="1130"/>
    </location>
</feature>
<dbReference type="Proteomes" id="UP000218209">
    <property type="component" value="Unassembled WGS sequence"/>
</dbReference>
<feature type="compositionally biased region" description="Low complexity" evidence="1">
    <location>
        <begin position="773"/>
        <end position="785"/>
    </location>
</feature>
<evidence type="ECO:0000313" key="3">
    <source>
        <dbReference type="Proteomes" id="UP000218209"/>
    </source>
</evidence>
<dbReference type="InterPro" id="IPR053099">
    <property type="entry name" value="WAS/WASL-interacting_domain"/>
</dbReference>
<feature type="region of interest" description="Disordered" evidence="1">
    <location>
        <begin position="1568"/>
        <end position="1596"/>
    </location>
</feature>
<feature type="region of interest" description="Disordered" evidence="1">
    <location>
        <begin position="483"/>
        <end position="519"/>
    </location>
</feature>
<keyword evidence="3" id="KW-1185">Reference proteome</keyword>
<feature type="region of interest" description="Disordered" evidence="1">
    <location>
        <begin position="41"/>
        <end position="100"/>
    </location>
</feature>
<accession>A0A1X6PK73</accession>
<feature type="region of interest" description="Disordered" evidence="1">
    <location>
        <begin position="578"/>
        <end position="608"/>
    </location>
</feature>
<proteinExistence type="predicted"/>
<feature type="region of interest" description="Disordered" evidence="1">
    <location>
        <begin position="714"/>
        <end position="818"/>
    </location>
</feature>
<dbReference type="InterPro" id="IPR011009">
    <property type="entry name" value="Kinase-like_dom_sf"/>
</dbReference>
<feature type="compositionally biased region" description="Low complexity" evidence="1">
    <location>
        <begin position="599"/>
        <end position="608"/>
    </location>
</feature>
<sequence length="1848" mass="179677">MDSCAGERGGGGTTALTAEQASAAARAHFAAALSILTGVSSAAEEGADAATGGGGGGGGNSRAAAPTARVTRGPSLLAPPPLFPTSPFDGPTGDGGRDAEADLGLEDMSAVSSPPGTSHDVAAAPAAVASANVGARRHLGGVRAAGAPPHPCPPPPTTAELTDWAAAAAAGTVTVSAAPSAAATAALMGLRNSHVVPLLGVAPGCAPDSPDVLLTAVPAGGIRLSAALERAAADAAGGAWPSPPPPVVARWAAGLASAVAAASLAGLIVTVHPATVWLVPHEGVGGPSPGAPPHACAADLWVSEPEMVDTLLDCSAGAPPLDELAPYLAPEAFARHRAGAAPTVDEGAGGREGAPGMTARTKAVLGSEAACVYAIGMLVWHWIAGCEPWAGLPAADIYLRGTVRGDPPPGDPCRHADAPPELTEVMAACTARRPPRRLRAAAAAAAFLAAARRLGGDGDPLAERRRPIVLSLAPRAVADDGARARAAAAAAPPRPRPPAADGQRGAADAAGEPPTPPRVVPATAARFEALTAALRPPAAPPAVDAGAGAAPEGAVQRRLAALEAATAAAAADAAAVPPMRSPAAGRDDSRWAPRRFGRPPAAGGSALAVAAPPPSPLALVDDDEAATAAAVAGCGGSHADLEAESPMPPPPTPADAAYRAVDCVRTGLAGTPTDQLWGACRPAVGGGGDGTPAYRRPQSVASAASDAATCFSCGTEERLGGVPPEDTTDTEDDDASDVDDADASAVRVDDGGVIAERSAPLFSDGSDTDDSAESATTSEAAGDESNAASACIDAPGGGSEEDEEVSEEAQETDEEDEEAVLLRRLAEIRARKRASAGLDASAGVGAPVDISLANPPPRTPTRPYSGPLAAPALASWASSPPLPRQPVTDLSLPSSPAIAAIASTVGTSRRSSAAAAPPPLAVEAASVAPVVTVVSSGPEALLSSGSAADMMLSNDSWASGGAFDDADFEEQAVGSRVTAAADDSLAAGVIGGGRPRRAVFVASGSASPGGGGRSAVSDLHGGSERMAASLATAVTSGALGDGSRGRGPVPRDGSAPALGGGSARRPGSAPAGVDDPLLPRYQDMSTEELGARAAAAAVRMEKVASEASLPAAASRAGGAGGGGGGGGGGPRAAVGALAHGSLDDLRRARESGSGRRASDEMLSKDAMLSSAAPDSASDAAAAAAAARRGRSGRAAAADGGPGLPRPQSTGGNGRGAALVRERKARAAHALRALNRPPHCDDVETVATAAAVLQKLTAPRSANGGHAKGGAADADAAVRGYVVDAAGVETLLSTLARFHAASKRVRGSVGSARSLDGDAPGGGLVRIDSDLGGGGGGGGLARVDSTLSRVGDDDASLAAITAAAPPDDVASLLCFVLLALGNLVAWDVRAYAVFMGSTGEGVRTVTRVMIHWQNHPGVQERGCYALACASLGFPVRAKEAFGRSVDVAVRALALATRSTGGGVSKPGACAKQAAAALVGMVAGCAPNAVRAGKRGGAKRLVAAFDALRRSATALRKHGEGLLMTRALLALLEAPENVVPAAAAGASAMLLRAAETWCLPVTLLVTASAGGGGGGRNGGPPSTGSSGSTSGNGGTGGTAAGPNADLAVKIVAALTALTFSAASAQDVLEGAAARVLPALMRAHAGDGAVTAGCLSLTRALLAHARRVAVFPCVRNGIVEALVVALSTHGLGLSGGAGDGAPGSARASSASGHSVDSSGAAAALAVSSAAAAAAAAAGAASPLDVAAAIAADACRALTALCAEAPTAAGRGDGSDAGPATTAERALLAARLRSSHAEAAAKAARAAHRRNATVPAAAAAREAGAAMAALRKSVGAAAAGRRGLPRLRSART</sequence>
<evidence type="ECO:0000313" key="2">
    <source>
        <dbReference type="EMBL" id="OSX81073.1"/>
    </source>
</evidence>
<dbReference type="PANTHER" id="PTHR48226">
    <property type="entry name" value="OS06G0326200 PROTEIN"/>
    <property type="match status" value="1"/>
</dbReference>
<name>A0A1X6PK73_PORUM</name>
<feature type="compositionally biased region" description="Low complexity" evidence="1">
    <location>
        <begin position="499"/>
        <end position="511"/>
    </location>
</feature>
<feature type="compositionally biased region" description="Gly residues" evidence="1">
    <location>
        <begin position="51"/>
        <end position="60"/>
    </location>
</feature>
<gene>
    <name evidence="2" type="ORF">BU14_0027s0099</name>
</gene>
<protein>
    <recommendedName>
        <fullName evidence="4">Protein kinase domain-containing protein</fullName>
    </recommendedName>
</protein>
<dbReference type="Gene3D" id="1.10.510.10">
    <property type="entry name" value="Transferase(Phosphotransferase) domain 1"/>
    <property type="match status" value="1"/>
</dbReference>
<dbReference type="SUPFAM" id="SSF56112">
    <property type="entry name" value="Protein kinase-like (PK-like)"/>
    <property type="match status" value="1"/>
</dbReference>
<feature type="compositionally biased region" description="Acidic residues" evidence="1">
    <location>
        <begin position="726"/>
        <end position="742"/>
    </location>
</feature>
<feature type="compositionally biased region" description="Acidic residues" evidence="1">
    <location>
        <begin position="799"/>
        <end position="818"/>
    </location>
</feature>
<dbReference type="GO" id="GO:0030048">
    <property type="term" value="P:actin filament-based movement"/>
    <property type="evidence" value="ECO:0007669"/>
    <property type="project" value="TreeGrafter"/>
</dbReference>
<feature type="compositionally biased region" description="Basic and acidic residues" evidence="1">
    <location>
        <begin position="1141"/>
        <end position="1163"/>
    </location>
</feature>
<reference evidence="2 3" key="1">
    <citation type="submission" date="2017-03" db="EMBL/GenBank/DDBJ databases">
        <title>WGS assembly of Porphyra umbilicalis.</title>
        <authorList>
            <person name="Brawley S.H."/>
            <person name="Blouin N.A."/>
            <person name="Ficko-Blean E."/>
            <person name="Wheeler G.L."/>
            <person name="Lohr M."/>
            <person name="Goodson H.V."/>
            <person name="Jenkins J.W."/>
            <person name="Blaby-Haas C.E."/>
            <person name="Helliwell K.E."/>
            <person name="Chan C."/>
            <person name="Marriage T."/>
            <person name="Bhattacharya D."/>
            <person name="Klein A.S."/>
            <person name="Badis Y."/>
            <person name="Brodie J."/>
            <person name="Cao Y."/>
            <person name="Collen J."/>
            <person name="Dittami S.M."/>
            <person name="Gachon C.M."/>
            <person name="Green B.R."/>
            <person name="Karpowicz S."/>
            <person name="Kim J.W."/>
            <person name="Kudahl U."/>
            <person name="Lin S."/>
            <person name="Michel G."/>
            <person name="Mittag M."/>
            <person name="Olson B.J."/>
            <person name="Pangilinan J."/>
            <person name="Peng Y."/>
            <person name="Qiu H."/>
            <person name="Shu S."/>
            <person name="Singer J.T."/>
            <person name="Smith A.G."/>
            <person name="Sprecher B.N."/>
            <person name="Wagner V."/>
            <person name="Wang W."/>
            <person name="Wang Z.-Y."/>
            <person name="Yan J."/>
            <person name="Yarish C."/>
            <person name="Zoeuner-Riek S."/>
            <person name="Zhuang Y."/>
            <person name="Zou Y."/>
            <person name="Lindquist E.A."/>
            <person name="Grimwood J."/>
            <person name="Barry K."/>
            <person name="Rokhsar D.S."/>
            <person name="Schmutz J."/>
            <person name="Stiller J.W."/>
            <person name="Grossman A.R."/>
            <person name="Prochnik S.E."/>
        </authorList>
    </citation>
    <scope>NUCLEOTIDE SEQUENCE [LARGE SCALE GENOMIC DNA]</scope>
    <source>
        <strain evidence="2">4086291</strain>
    </source>
</reference>
<evidence type="ECO:0000256" key="1">
    <source>
        <dbReference type="SAM" id="MobiDB-lite"/>
    </source>
</evidence>
<feature type="compositionally biased region" description="Low complexity" evidence="1">
    <location>
        <begin position="41"/>
        <end position="50"/>
    </location>
</feature>
<organism evidence="2 3">
    <name type="scientific">Porphyra umbilicalis</name>
    <name type="common">Purple laver</name>
    <name type="synonym">Red alga</name>
    <dbReference type="NCBI Taxonomy" id="2786"/>
    <lineage>
        <taxon>Eukaryota</taxon>
        <taxon>Rhodophyta</taxon>
        <taxon>Bangiophyceae</taxon>
        <taxon>Bangiales</taxon>
        <taxon>Bangiaceae</taxon>
        <taxon>Porphyra</taxon>
    </lineage>
</organism>
<dbReference type="GO" id="GO:0005884">
    <property type="term" value="C:actin filament"/>
    <property type="evidence" value="ECO:0007669"/>
    <property type="project" value="TreeGrafter"/>
</dbReference>
<feature type="compositionally biased region" description="Low complexity" evidence="1">
    <location>
        <begin position="1165"/>
        <end position="1198"/>
    </location>
</feature>
<feature type="region of interest" description="Disordered" evidence="1">
    <location>
        <begin position="1113"/>
        <end position="1218"/>
    </location>
</feature>
<feature type="region of interest" description="Disordered" evidence="1">
    <location>
        <begin position="1037"/>
        <end position="1080"/>
    </location>
</feature>